<keyword evidence="4" id="KW-0479">Metal-binding</keyword>
<dbReference type="Pfam" id="PF13765">
    <property type="entry name" value="PRY"/>
    <property type="match status" value="1"/>
</dbReference>
<evidence type="ECO:0000256" key="8">
    <source>
        <dbReference type="SAM" id="Coils"/>
    </source>
</evidence>
<keyword evidence="8" id="KW-0175">Coiled coil</keyword>
<accession>A0A3Q2PUT3</accession>
<dbReference type="InterPro" id="IPR050143">
    <property type="entry name" value="TRIM/RBCC"/>
</dbReference>
<reference evidence="12" key="2">
    <citation type="submission" date="2025-09" db="UniProtKB">
        <authorList>
            <consortium name="Ensembl"/>
        </authorList>
    </citation>
    <scope>IDENTIFICATION</scope>
</reference>
<keyword evidence="6" id="KW-0862">Zinc</keyword>
<dbReference type="AlphaFoldDB" id="A0A3Q2PUT3"/>
<dbReference type="InterPro" id="IPR017907">
    <property type="entry name" value="Znf_RING_CS"/>
</dbReference>
<dbReference type="SUPFAM" id="SSF57845">
    <property type="entry name" value="B-box zinc-binding domain"/>
    <property type="match status" value="1"/>
</dbReference>
<dbReference type="SMART" id="SM00336">
    <property type="entry name" value="BBOX"/>
    <property type="match status" value="1"/>
</dbReference>
<reference evidence="12" key="1">
    <citation type="submission" date="2025-08" db="UniProtKB">
        <authorList>
            <consortium name="Ensembl"/>
        </authorList>
    </citation>
    <scope>IDENTIFICATION</scope>
</reference>
<sequence length="478" mass="54386">GTRNPGLPKAMSFSMKEDLCCSICQDIFRDPVVLFCSHSFCKCCLNNWWEGKIILECPLCKKPSTTSDPPCNLTLKQLCEAFLQRQRNKGPPKPEVTCSLHGEKFKLFCVEHKQPLCIICQHSDEHAGHKLKPITEVAALQKKELRKTLEPLQEKLKVFKEEKETLGHTAEHVKLQAQHTEGRIKEQFRKLRLFLNKEEETRIAALRTEERKKTRELHLKIDALSKEVDALSRTIRDTEEMLKAEDASLLQSFKTAVQNIRQRTLLDNPKPVSGALIDVAKHLGNLGFNIWNKMKHLVSYTPVVLDPNTANSELILSEDLTSVRCGQKKGVPDNPERFDFFRIVLGSEAFMSGTYSWDVEVGDDTDWFVGVASQGVQTKGIHPTRLWRIGCLKGKYIARALSEPSTVLSVNGQLKRIRAVLDWNRGKLLFIDLDTNTVIHTFTYSFTEKLFPYFNTASASSLKIIPENVSLRLNLSRQ</sequence>
<comment type="similarity">
    <text evidence="2">Belongs to the TRIM/RBCC family.</text>
</comment>
<evidence type="ECO:0000256" key="2">
    <source>
        <dbReference type="ARBA" id="ARBA00008518"/>
    </source>
</evidence>
<dbReference type="InterPro" id="IPR043136">
    <property type="entry name" value="B30.2/SPRY_sf"/>
</dbReference>
<evidence type="ECO:0000256" key="4">
    <source>
        <dbReference type="ARBA" id="ARBA00022723"/>
    </source>
</evidence>
<dbReference type="PROSITE" id="PS50119">
    <property type="entry name" value="ZF_BBOX"/>
    <property type="match status" value="1"/>
</dbReference>
<evidence type="ECO:0008006" key="14">
    <source>
        <dbReference type="Google" id="ProtNLM"/>
    </source>
</evidence>
<proteinExistence type="inferred from homology"/>
<dbReference type="Gene3D" id="2.60.120.920">
    <property type="match status" value="1"/>
</dbReference>
<dbReference type="InterPro" id="IPR018957">
    <property type="entry name" value="Znf_C3HC4_RING-type"/>
</dbReference>
<evidence type="ECO:0000256" key="5">
    <source>
        <dbReference type="ARBA" id="ARBA00022771"/>
    </source>
</evidence>
<evidence type="ECO:0000313" key="12">
    <source>
        <dbReference type="Ensembl" id="ENSFHEP00000016944.1"/>
    </source>
</evidence>
<dbReference type="SUPFAM" id="SSF49899">
    <property type="entry name" value="Concanavalin A-like lectins/glucanases"/>
    <property type="match status" value="1"/>
</dbReference>
<dbReference type="InterPro" id="IPR001841">
    <property type="entry name" value="Znf_RING"/>
</dbReference>
<evidence type="ECO:0000259" key="9">
    <source>
        <dbReference type="PROSITE" id="PS50089"/>
    </source>
</evidence>
<dbReference type="PROSITE" id="PS50089">
    <property type="entry name" value="ZF_RING_2"/>
    <property type="match status" value="1"/>
</dbReference>
<dbReference type="InterPro" id="IPR006574">
    <property type="entry name" value="PRY"/>
</dbReference>
<dbReference type="Gene3D" id="3.30.160.60">
    <property type="entry name" value="Classic Zinc Finger"/>
    <property type="match status" value="1"/>
</dbReference>
<dbReference type="GeneTree" id="ENSGT00970000193381"/>
<feature type="domain" description="B box-type" evidence="10">
    <location>
        <begin position="93"/>
        <end position="134"/>
    </location>
</feature>
<evidence type="ECO:0000259" key="11">
    <source>
        <dbReference type="PROSITE" id="PS50188"/>
    </source>
</evidence>
<dbReference type="InterPro" id="IPR000315">
    <property type="entry name" value="Znf_B-box"/>
</dbReference>
<dbReference type="Pfam" id="PF00643">
    <property type="entry name" value="zf-B_box"/>
    <property type="match status" value="1"/>
</dbReference>
<evidence type="ECO:0000259" key="10">
    <source>
        <dbReference type="PROSITE" id="PS50119"/>
    </source>
</evidence>
<dbReference type="SMART" id="SM00589">
    <property type="entry name" value="PRY"/>
    <property type="match status" value="1"/>
</dbReference>
<dbReference type="SUPFAM" id="SSF57850">
    <property type="entry name" value="RING/U-box"/>
    <property type="match status" value="1"/>
</dbReference>
<dbReference type="Ensembl" id="ENSFHET00000033781.1">
    <property type="protein sequence ID" value="ENSFHEP00000016944.1"/>
    <property type="gene ID" value="ENSFHEG00000018655.1"/>
</dbReference>
<dbReference type="Gene3D" id="3.30.40.10">
    <property type="entry name" value="Zinc/RING finger domain, C3HC4 (zinc finger)"/>
    <property type="match status" value="1"/>
</dbReference>
<comment type="subcellular location">
    <subcellularLocation>
        <location evidence="1">Cytoplasm</location>
    </subcellularLocation>
</comment>
<keyword evidence="3" id="KW-0963">Cytoplasm</keyword>
<dbReference type="PROSITE" id="PS50188">
    <property type="entry name" value="B302_SPRY"/>
    <property type="match status" value="1"/>
</dbReference>
<evidence type="ECO:0000256" key="7">
    <source>
        <dbReference type="PROSITE-ProRule" id="PRU00024"/>
    </source>
</evidence>
<dbReference type="InterPro" id="IPR003879">
    <property type="entry name" value="Butyrophylin_SPRY"/>
</dbReference>
<dbReference type="Proteomes" id="UP000265000">
    <property type="component" value="Unplaced"/>
</dbReference>
<feature type="domain" description="RING-type" evidence="9">
    <location>
        <begin position="21"/>
        <end position="61"/>
    </location>
</feature>
<feature type="domain" description="B30.2/SPRY" evidence="11">
    <location>
        <begin position="283"/>
        <end position="471"/>
    </location>
</feature>
<organism evidence="12 13">
    <name type="scientific">Fundulus heteroclitus</name>
    <name type="common">Killifish</name>
    <name type="synonym">Mummichog</name>
    <dbReference type="NCBI Taxonomy" id="8078"/>
    <lineage>
        <taxon>Eukaryota</taxon>
        <taxon>Metazoa</taxon>
        <taxon>Chordata</taxon>
        <taxon>Craniata</taxon>
        <taxon>Vertebrata</taxon>
        <taxon>Euteleostomi</taxon>
        <taxon>Actinopterygii</taxon>
        <taxon>Neopterygii</taxon>
        <taxon>Teleostei</taxon>
        <taxon>Neoteleostei</taxon>
        <taxon>Acanthomorphata</taxon>
        <taxon>Ovalentaria</taxon>
        <taxon>Atherinomorphae</taxon>
        <taxon>Cyprinodontiformes</taxon>
        <taxon>Fundulidae</taxon>
        <taxon>Fundulus</taxon>
    </lineage>
</organism>
<dbReference type="PRINTS" id="PR01407">
    <property type="entry name" value="BUTYPHLNCDUF"/>
</dbReference>
<dbReference type="InterPro" id="IPR013083">
    <property type="entry name" value="Znf_RING/FYVE/PHD"/>
</dbReference>
<evidence type="ECO:0000256" key="6">
    <source>
        <dbReference type="ARBA" id="ARBA00022833"/>
    </source>
</evidence>
<dbReference type="PANTHER" id="PTHR24103">
    <property type="entry name" value="E3 UBIQUITIN-PROTEIN LIGASE TRIM"/>
    <property type="match status" value="1"/>
</dbReference>
<dbReference type="GO" id="GO:0008270">
    <property type="term" value="F:zinc ion binding"/>
    <property type="evidence" value="ECO:0007669"/>
    <property type="project" value="UniProtKB-KW"/>
</dbReference>
<name>A0A3Q2PUT3_FUNHE</name>
<keyword evidence="5 7" id="KW-0863">Zinc-finger</keyword>
<dbReference type="CDD" id="cd12893">
    <property type="entry name" value="SPRY_PRY_TRIM35"/>
    <property type="match status" value="1"/>
</dbReference>
<dbReference type="InterPro" id="IPR013320">
    <property type="entry name" value="ConA-like_dom_sf"/>
</dbReference>
<dbReference type="Pfam" id="PF00622">
    <property type="entry name" value="SPRY"/>
    <property type="match status" value="1"/>
</dbReference>
<evidence type="ECO:0000256" key="3">
    <source>
        <dbReference type="ARBA" id="ARBA00022490"/>
    </source>
</evidence>
<dbReference type="Pfam" id="PF00097">
    <property type="entry name" value="zf-C3HC4"/>
    <property type="match status" value="1"/>
</dbReference>
<dbReference type="InterPro" id="IPR001870">
    <property type="entry name" value="B30.2/SPRY"/>
</dbReference>
<protein>
    <recommendedName>
        <fullName evidence="14">Tripartite motif containing 35-28</fullName>
    </recommendedName>
</protein>
<evidence type="ECO:0000313" key="13">
    <source>
        <dbReference type="Proteomes" id="UP000265000"/>
    </source>
</evidence>
<dbReference type="SMART" id="SM00184">
    <property type="entry name" value="RING"/>
    <property type="match status" value="1"/>
</dbReference>
<feature type="coiled-coil region" evidence="8">
    <location>
        <begin position="196"/>
        <end position="241"/>
    </location>
</feature>
<keyword evidence="13" id="KW-1185">Reference proteome</keyword>
<dbReference type="GO" id="GO:0005737">
    <property type="term" value="C:cytoplasm"/>
    <property type="evidence" value="ECO:0007669"/>
    <property type="project" value="UniProtKB-SubCell"/>
</dbReference>
<dbReference type="PROSITE" id="PS00518">
    <property type="entry name" value="ZF_RING_1"/>
    <property type="match status" value="1"/>
</dbReference>
<evidence type="ECO:0000256" key="1">
    <source>
        <dbReference type="ARBA" id="ARBA00004496"/>
    </source>
</evidence>
<dbReference type="InterPro" id="IPR003877">
    <property type="entry name" value="SPRY_dom"/>
</dbReference>